<keyword evidence="2" id="KW-1185">Reference proteome</keyword>
<evidence type="ECO:0000313" key="2">
    <source>
        <dbReference type="Proteomes" id="UP000251666"/>
    </source>
</evidence>
<dbReference type="AlphaFoldDB" id="A0A2Z4ZBS6"/>
<sequence>MNKLLFEISPIDNAQRVVDSAGNEWYSEISARVCTKDGCEISLFKVRWDCKVFLNWLQRNEFAIQEKASLLSNKYFLARAIVDKYQQDLSDDEEDLLYEYRKLHDLRFALRGVSVPSIIIGVGQKGGELSICNASFKLFCLIDVSALFEGLDGFMDEMARRVINGYFEGEKLVLSS</sequence>
<accession>A0A2Z4ZBS6</accession>
<gene>
    <name evidence="1" type="ORF">CEQ51_12160</name>
</gene>
<dbReference type="Proteomes" id="UP000251666">
    <property type="component" value="Chromosome"/>
</dbReference>
<name>A0A2Z4ZBS6_9PSED</name>
<reference evidence="2" key="1">
    <citation type="journal article" date="2021" name="Front. Microbiol.">
        <title>Genomic Analysis of the 1-Aminocyclopropane-1-Carboxylate Deaminase-Producing Pseudomonas thivervalensis SC5 Reveals Its Multifaceted Roles in Soil and in Beneficial Interactions With Plants.</title>
        <authorList>
            <person name="Nascimento F.X."/>
            <person name="Uron P."/>
            <person name="Glick B.R."/>
            <person name="Giachini A."/>
            <person name="Rossi M.J."/>
        </authorList>
    </citation>
    <scope>NUCLEOTIDE SEQUENCE [LARGE SCALE GENOMIC DNA]</scope>
    <source>
        <strain evidence="2">PLM3</strain>
    </source>
</reference>
<dbReference type="EMBL" id="CP022202">
    <property type="protein sequence ID" value="AXA60789.1"/>
    <property type="molecule type" value="Genomic_DNA"/>
</dbReference>
<organism evidence="1 2">
    <name type="scientific">Pseudomonas thivervalensis</name>
    <dbReference type="NCBI Taxonomy" id="86265"/>
    <lineage>
        <taxon>Bacteria</taxon>
        <taxon>Pseudomonadati</taxon>
        <taxon>Pseudomonadota</taxon>
        <taxon>Gammaproteobacteria</taxon>
        <taxon>Pseudomonadales</taxon>
        <taxon>Pseudomonadaceae</taxon>
        <taxon>Pseudomonas</taxon>
    </lineage>
</organism>
<protein>
    <submittedName>
        <fullName evidence="1">Uncharacterized protein</fullName>
    </submittedName>
</protein>
<dbReference type="RefSeq" id="WP_208667141.1">
    <property type="nucleotide sequence ID" value="NZ_CP022201.1"/>
</dbReference>
<dbReference type="KEGG" id="pthv:CE140_12315"/>
<evidence type="ECO:0000313" key="1">
    <source>
        <dbReference type="EMBL" id="AXA60789.1"/>
    </source>
</evidence>
<proteinExistence type="predicted"/>